<sequence length="76" mass="8361">MAGIDDFVKKQKDGATFVISAQMLRMKPQEFDALAQTWFDDGGPGFNVVGMPHRTVVDGEFLISRVTVIKTVSSRA</sequence>
<proteinExistence type="predicted"/>
<dbReference type="EMBL" id="JBHRTP010000088">
    <property type="protein sequence ID" value="MFC3110752.1"/>
    <property type="molecule type" value="Genomic_DNA"/>
</dbReference>
<comment type="caution">
    <text evidence="1">The sequence shown here is derived from an EMBL/GenBank/DDBJ whole genome shotgun (WGS) entry which is preliminary data.</text>
</comment>
<evidence type="ECO:0000313" key="1">
    <source>
        <dbReference type="EMBL" id="MFC3110752.1"/>
    </source>
</evidence>
<gene>
    <name evidence="1" type="ORF">ACFOFO_22835</name>
</gene>
<name>A0ABV7F6X3_9BURK</name>
<accession>A0ABV7F6X3</accession>
<dbReference type="Proteomes" id="UP001595530">
    <property type="component" value="Unassembled WGS sequence"/>
</dbReference>
<organism evidence="1 2">
    <name type="scientific">Undibacterium arcticum</name>
    <dbReference type="NCBI Taxonomy" id="1762892"/>
    <lineage>
        <taxon>Bacteria</taxon>
        <taxon>Pseudomonadati</taxon>
        <taxon>Pseudomonadota</taxon>
        <taxon>Betaproteobacteria</taxon>
        <taxon>Burkholderiales</taxon>
        <taxon>Oxalobacteraceae</taxon>
        <taxon>Undibacterium</taxon>
    </lineage>
</organism>
<keyword evidence="2" id="KW-1185">Reference proteome</keyword>
<dbReference type="RefSeq" id="WP_390327628.1">
    <property type="nucleotide sequence ID" value="NZ_JBHRTP010000088.1"/>
</dbReference>
<protein>
    <submittedName>
        <fullName evidence="1">Uncharacterized protein</fullName>
    </submittedName>
</protein>
<evidence type="ECO:0000313" key="2">
    <source>
        <dbReference type="Proteomes" id="UP001595530"/>
    </source>
</evidence>
<reference evidence="2" key="1">
    <citation type="journal article" date="2019" name="Int. J. Syst. Evol. Microbiol.">
        <title>The Global Catalogue of Microorganisms (GCM) 10K type strain sequencing project: providing services to taxonomists for standard genome sequencing and annotation.</title>
        <authorList>
            <consortium name="The Broad Institute Genomics Platform"/>
            <consortium name="The Broad Institute Genome Sequencing Center for Infectious Disease"/>
            <person name="Wu L."/>
            <person name="Ma J."/>
        </authorList>
    </citation>
    <scope>NUCLEOTIDE SEQUENCE [LARGE SCALE GENOMIC DNA]</scope>
    <source>
        <strain evidence="2">KCTC 42986</strain>
    </source>
</reference>